<keyword evidence="12 17" id="KW-0408">Iron</keyword>
<dbReference type="PROSITE" id="PS51002">
    <property type="entry name" value="CYTB_NTER"/>
    <property type="match status" value="1"/>
</dbReference>
<dbReference type="EMBL" id="MF579532">
    <property type="protein sequence ID" value="AWL21409.1"/>
    <property type="molecule type" value="Genomic_DNA"/>
</dbReference>
<feature type="binding site" description="axial binding residue" evidence="17">
    <location>
        <position position="98"/>
    </location>
    <ligand>
        <name>heme b</name>
        <dbReference type="ChEBI" id="CHEBI:60344"/>
        <label>b566</label>
    </ligand>
    <ligandPart>
        <name>Fe</name>
        <dbReference type="ChEBI" id="CHEBI:18248"/>
    </ligandPart>
</feature>
<dbReference type="InterPro" id="IPR048259">
    <property type="entry name" value="Cytochrome_b_N_euk/bac"/>
</dbReference>
<dbReference type="CDD" id="cd00290">
    <property type="entry name" value="cytochrome_b_C"/>
    <property type="match status" value="1"/>
</dbReference>
<dbReference type="GO" id="GO:0016491">
    <property type="term" value="F:oxidoreductase activity"/>
    <property type="evidence" value="ECO:0007669"/>
    <property type="project" value="UniProtKB-UniRule"/>
</dbReference>
<dbReference type="CDD" id="cd00284">
    <property type="entry name" value="Cytochrome_b_N"/>
    <property type="match status" value="1"/>
</dbReference>
<dbReference type="PROSITE" id="PS51003">
    <property type="entry name" value="CYTB_CTER"/>
    <property type="match status" value="1"/>
</dbReference>
<dbReference type="InterPro" id="IPR030689">
    <property type="entry name" value="Cytochrome_b"/>
</dbReference>
<keyword evidence="14 18" id="KW-0496">Mitochondrion</keyword>
<feature type="binding site" description="axial binding residue" evidence="17">
    <location>
        <position position="84"/>
    </location>
    <ligand>
        <name>heme b</name>
        <dbReference type="ChEBI" id="CHEBI:60344"/>
        <label>b562</label>
    </ligand>
    <ligandPart>
        <name>Fe</name>
        <dbReference type="ChEBI" id="CHEBI:18248"/>
    </ligandPart>
</feature>
<dbReference type="SUPFAM" id="SSF81342">
    <property type="entry name" value="Transmembrane di-heme cytochromes"/>
    <property type="match status" value="1"/>
</dbReference>
<dbReference type="PANTHER" id="PTHR19271:SF16">
    <property type="entry name" value="CYTOCHROME B"/>
    <property type="match status" value="1"/>
</dbReference>
<evidence type="ECO:0000256" key="6">
    <source>
        <dbReference type="ARBA" id="ARBA00022660"/>
    </source>
</evidence>
<evidence type="ECO:0000256" key="9">
    <source>
        <dbReference type="ARBA" id="ARBA00022792"/>
    </source>
</evidence>
<geneLocation type="mitochondrion" evidence="21"/>
<evidence type="ECO:0000256" key="1">
    <source>
        <dbReference type="ARBA" id="ARBA00002566"/>
    </source>
</evidence>
<comment type="similarity">
    <text evidence="18">Belongs to the cytochrome b family.</text>
</comment>
<evidence type="ECO:0000256" key="18">
    <source>
        <dbReference type="RuleBase" id="RU362117"/>
    </source>
</evidence>
<evidence type="ECO:0000256" key="8">
    <source>
        <dbReference type="ARBA" id="ARBA00022723"/>
    </source>
</evidence>
<evidence type="ECO:0000256" key="10">
    <source>
        <dbReference type="ARBA" id="ARBA00022982"/>
    </source>
</evidence>
<feature type="transmembrane region" description="Helical" evidence="18">
    <location>
        <begin position="111"/>
        <end position="134"/>
    </location>
</feature>
<evidence type="ECO:0000256" key="11">
    <source>
        <dbReference type="ARBA" id="ARBA00022989"/>
    </source>
</evidence>
<keyword evidence="6 18" id="KW-0679">Respiratory chain</keyword>
<evidence type="ECO:0000256" key="16">
    <source>
        <dbReference type="PIRSR" id="PIRSR038885-1"/>
    </source>
</evidence>
<evidence type="ECO:0000256" key="15">
    <source>
        <dbReference type="ARBA" id="ARBA00023136"/>
    </source>
</evidence>
<dbReference type="GO" id="GO:0006122">
    <property type="term" value="P:mitochondrial electron transport, ubiquinol to cytochrome c"/>
    <property type="evidence" value="ECO:0007669"/>
    <property type="project" value="TreeGrafter"/>
</dbReference>
<evidence type="ECO:0000259" key="20">
    <source>
        <dbReference type="PROSITE" id="PS51003"/>
    </source>
</evidence>
<feature type="domain" description="Cytochrome b/b6 C-terminal region profile" evidence="20">
    <location>
        <begin position="211"/>
        <end position="376"/>
    </location>
</feature>
<gene>
    <name evidence="21" type="primary">CYTB</name>
</gene>
<dbReference type="InterPro" id="IPR016174">
    <property type="entry name" value="Di-haem_cyt_TM"/>
</dbReference>
<dbReference type="InterPro" id="IPR048260">
    <property type="entry name" value="Cytochrome_b_C_euk/bac"/>
</dbReference>
<dbReference type="AlphaFoldDB" id="A0A2U8LL38"/>
<proteinExistence type="inferred from homology"/>
<feature type="transmembrane region" description="Helical" evidence="18">
    <location>
        <begin position="141"/>
        <end position="167"/>
    </location>
</feature>
<evidence type="ECO:0000256" key="7">
    <source>
        <dbReference type="ARBA" id="ARBA00022692"/>
    </source>
</evidence>
<feature type="transmembrane region" description="Helical" evidence="18">
    <location>
        <begin position="351"/>
        <end position="372"/>
    </location>
</feature>
<keyword evidence="8 17" id="KW-0479">Metal-binding</keyword>
<feature type="domain" description="Cytochrome b/b6 N-terminal region profile" evidence="19">
    <location>
        <begin position="2"/>
        <end position="210"/>
    </location>
</feature>
<evidence type="ECO:0000256" key="17">
    <source>
        <dbReference type="PIRSR" id="PIRSR038885-2"/>
    </source>
</evidence>
<dbReference type="SUPFAM" id="SSF81648">
    <property type="entry name" value="a domain/subunit of cytochrome bc1 complex (Ubiquinol-cytochrome c reductase)"/>
    <property type="match status" value="1"/>
</dbReference>
<accession>A0A2U8LL38</accession>
<dbReference type="InterPro" id="IPR005798">
    <property type="entry name" value="Cyt_b/b6_C"/>
</dbReference>
<dbReference type="Pfam" id="PF00033">
    <property type="entry name" value="Cytochrome_B"/>
    <property type="match status" value="1"/>
</dbReference>
<keyword evidence="7 18" id="KW-0812">Transmembrane</keyword>
<keyword evidence="10 18" id="KW-0249">Electron transport</keyword>
<keyword evidence="15 18" id="KW-0472">Membrane</keyword>
<keyword evidence="5 17" id="KW-0349">Heme</keyword>
<dbReference type="GO" id="GO:0046872">
    <property type="term" value="F:metal ion binding"/>
    <property type="evidence" value="ECO:0007669"/>
    <property type="project" value="UniProtKB-UniRule"/>
</dbReference>
<feature type="transmembrane region" description="Helical" evidence="18">
    <location>
        <begin position="289"/>
        <end position="310"/>
    </location>
</feature>
<dbReference type="InterPro" id="IPR005797">
    <property type="entry name" value="Cyt_b/b6_N"/>
</dbReference>
<comment type="cofactor">
    <cofactor evidence="18">
        <name>heme b</name>
        <dbReference type="ChEBI" id="CHEBI:60344"/>
    </cofactor>
    <text evidence="18">Binds 2 heme groups non-covalently.</text>
</comment>
<dbReference type="GO" id="GO:0005743">
    <property type="term" value="C:mitochondrial inner membrane"/>
    <property type="evidence" value="ECO:0007669"/>
    <property type="project" value="UniProtKB-SubCell"/>
</dbReference>
<evidence type="ECO:0000313" key="21">
    <source>
        <dbReference type="EMBL" id="AWL21409.1"/>
    </source>
</evidence>
<feature type="binding site" description="axial binding residue" evidence="17">
    <location>
        <position position="197"/>
    </location>
    <ligand>
        <name>heme b</name>
        <dbReference type="ChEBI" id="CHEBI:60344"/>
        <label>b566</label>
    </ligand>
    <ligandPart>
        <name>Fe</name>
        <dbReference type="ChEBI" id="CHEBI:18248"/>
    </ligandPart>
</feature>
<comment type="function">
    <text evidence="1 18">Component of the ubiquinol-cytochrome c reductase complex (complex III or cytochrome b-c1 complex) that is part of the mitochondrial respiratory chain. The b-c1 complex mediates electron transfer from ubiquinol to cytochrome c. Contributes to the generation of a proton gradient across the mitochondrial membrane that is then used for ATP synthesis.</text>
</comment>
<keyword evidence="11 18" id="KW-1133">Transmembrane helix</keyword>
<feature type="transmembrane region" description="Helical" evidence="18">
    <location>
        <begin position="37"/>
        <end position="58"/>
    </location>
</feature>
<reference evidence="21" key="1">
    <citation type="journal article" date="2018" name="Mol. Phylogenet. Evol.">
        <title>Mitogenomics reveals phylogenetic relationships of caudofoveate aplacophoran molluscs.</title>
        <authorList>
            <person name="Mikkelsen N.T."/>
            <person name="Kocot K.M."/>
            <person name="Halanych K.M."/>
        </authorList>
    </citation>
    <scope>NUCLEOTIDE SEQUENCE</scope>
</reference>
<dbReference type="Gene3D" id="1.20.810.10">
    <property type="entry name" value="Cytochrome Bc1 Complex, Chain C"/>
    <property type="match status" value="1"/>
</dbReference>
<dbReference type="PANTHER" id="PTHR19271">
    <property type="entry name" value="CYTOCHROME B"/>
    <property type="match status" value="1"/>
</dbReference>
<comment type="subcellular location">
    <subcellularLocation>
        <location evidence="2">Mitochondrion inner membrane</location>
        <topology evidence="2">Multi-pass membrane protein</topology>
    </subcellularLocation>
</comment>
<feature type="transmembrane region" description="Helical" evidence="18">
    <location>
        <begin position="317"/>
        <end position="339"/>
    </location>
</feature>
<evidence type="ECO:0000256" key="5">
    <source>
        <dbReference type="ARBA" id="ARBA00022617"/>
    </source>
</evidence>
<evidence type="ECO:0000256" key="3">
    <source>
        <dbReference type="ARBA" id="ARBA00013531"/>
    </source>
</evidence>
<feature type="transmembrane region" description="Helical" evidence="18">
    <location>
        <begin position="79"/>
        <end position="99"/>
    </location>
</feature>
<dbReference type="GO" id="GO:0045275">
    <property type="term" value="C:respiratory chain complex III"/>
    <property type="evidence" value="ECO:0007669"/>
    <property type="project" value="InterPro"/>
</dbReference>
<keyword evidence="13" id="KW-0830">Ubiquinone</keyword>
<keyword evidence="4 18" id="KW-0813">Transport</keyword>
<protein>
    <recommendedName>
        <fullName evidence="3 18">Cytochrome b</fullName>
    </recommendedName>
</protein>
<keyword evidence="9" id="KW-0999">Mitochondrion inner membrane</keyword>
<evidence type="ECO:0000256" key="4">
    <source>
        <dbReference type="ARBA" id="ARBA00022448"/>
    </source>
</evidence>
<dbReference type="GO" id="GO:0008121">
    <property type="term" value="F:quinol-cytochrome-c reductase activity"/>
    <property type="evidence" value="ECO:0007669"/>
    <property type="project" value="InterPro"/>
</dbReference>
<feature type="binding site" description="axial binding residue" evidence="17">
    <location>
        <position position="183"/>
    </location>
    <ligand>
        <name>heme b</name>
        <dbReference type="ChEBI" id="CHEBI:60344"/>
        <label>b562</label>
    </ligand>
    <ligandPart>
        <name>Fe</name>
        <dbReference type="ChEBI" id="CHEBI:18248"/>
    </ligandPart>
</feature>
<dbReference type="InterPro" id="IPR027387">
    <property type="entry name" value="Cytb/b6-like_sf"/>
</dbReference>
<comment type="cofactor">
    <cofactor evidence="17">
        <name>heme</name>
        <dbReference type="ChEBI" id="CHEBI:30413"/>
    </cofactor>
    <text evidence="17">Binds 2 heme groups non-covalently.</text>
</comment>
<dbReference type="Pfam" id="PF00032">
    <property type="entry name" value="Cytochrom_B_C"/>
    <property type="match status" value="1"/>
</dbReference>
<sequence>MLKPQRKEQPLLKLVSGVMVDLPSPSSISLWWNFGSLLGVCLIIQIVTGLFLSFHYCVSSDLSFDSVVFIVQNINYGWVLRNIHVNCGTLFFLCLYAHIGRGMYFGSYMNFYTWSVGVILLVMVMATAFLGYILPWGQMSFWGATVITSMFSAVPYVGTILVQWLWGGFAVGEATLVRFYSFHFVLPFIIAAVTMVHIMYLHQSGSNNPLGLSSTADKVVFHPYFSVKDVMGVLFVILFLVYISFYWPVFLSEADNFIDANPMVTPTHIQPEWYFLFVYAILRSVPNKLGGVVALCASILILFFMPLFHISKKMSNSFYPLCQGFFWCFVVNFFLLTWIGAREVASPFVGLGQMFTFFYFCFFFVMPFLQYFSDEK</sequence>
<dbReference type="PIRSF" id="PIRSF038885">
    <property type="entry name" value="COB"/>
    <property type="match status" value="1"/>
</dbReference>
<feature type="transmembrane region" description="Helical" evidence="18">
    <location>
        <begin position="230"/>
        <end position="249"/>
    </location>
</feature>
<evidence type="ECO:0000256" key="2">
    <source>
        <dbReference type="ARBA" id="ARBA00004448"/>
    </source>
</evidence>
<feature type="binding site" evidence="16">
    <location>
        <position position="202"/>
    </location>
    <ligand>
        <name>a ubiquinone</name>
        <dbReference type="ChEBI" id="CHEBI:16389"/>
    </ligand>
</feature>
<feature type="transmembrane region" description="Helical" evidence="18">
    <location>
        <begin position="179"/>
        <end position="201"/>
    </location>
</feature>
<evidence type="ECO:0000256" key="13">
    <source>
        <dbReference type="ARBA" id="ARBA00023075"/>
    </source>
</evidence>
<dbReference type="InterPro" id="IPR036150">
    <property type="entry name" value="Cyt_b/b6_C_sf"/>
</dbReference>
<evidence type="ECO:0000259" key="19">
    <source>
        <dbReference type="PROSITE" id="PS51002"/>
    </source>
</evidence>
<evidence type="ECO:0000256" key="12">
    <source>
        <dbReference type="ARBA" id="ARBA00023004"/>
    </source>
</evidence>
<name>A0A2U8LL38_9MOLL</name>
<evidence type="ECO:0000256" key="14">
    <source>
        <dbReference type="ARBA" id="ARBA00023128"/>
    </source>
</evidence>
<organism evidence="21">
    <name type="scientific">Psilodens balduri</name>
    <dbReference type="NCBI Taxonomy" id="1494734"/>
    <lineage>
        <taxon>Eukaryota</taxon>
        <taxon>Metazoa</taxon>
        <taxon>Spiralia</taxon>
        <taxon>Lophotrochozoa</taxon>
        <taxon>Mollusca</taxon>
        <taxon>Aplacophora</taxon>
        <taxon>Caudofoveata</taxon>
        <taxon>Limifossorimorpha</taxon>
        <taxon>Limifossorida</taxon>
        <taxon>Limifossoridae</taxon>
        <taxon>Psilodens</taxon>
    </lineage>
</organism>